<dbReference type="InterPro" id="IPR002986">
    <property type="entry name" value="DAP_deCOOHase_LysA"/>
</dbReference>
<dbReference type="Pfam" id="PF00278">
    <property type="entry name" value="Orn_DAP_Arg_deC"/>
    <property type="match status" value="1"/>
</dbReference>
<dbReference type="RefSeq" id="WP_166388227.1">
    <property type="nucleotide sequence ID" value="NZ_BAAATT010000008.1"/>
</dbReference>
<dbReference type="Pfam" id="PF02784">
    <property type="entry name" value="Orn_Arg_deC_N"/>
    <property type="match status" value="1"/>
</dbReference>
<evidence type="ECO:0000313" key="10">
    <source>
        <dbReference type="EMBL" id="GIG18977.1"/>
    </source>
</evidence>
<sequence>MGGLPDFDEVTPARCGELADRFGSPLYVYDGSTLVRSLRELTGVLHPAMEVFYSLKANPNISVLSLLAAHGARAEVSSLVELRTALAAGVAPADVIFLGPGKKPDELRACLDAGIYAVVAESFAELSELDALAAAAGRRVRVLVRVNPAETAQGARLAMGGKPRQFGIDEAQLLAAGDLPGRHRHLDFAGVHGYLGTRILDHTTAVANTVQVLALAERLAEATGIGIDAVDVGGGLGIAYFDKETDLDLDALRAGMYEAVEPFHRRHPHTRLLFEAGRFLAGRAGVYVTRVRYVKESMGQRFAVTDGGTHHHMAAVGVGSFVKRNFPVVALSSPDAPATGPWQLTGPLCTPNDLIAKDVALPDLAPGDLVGIARSGAYGPSASPVLFLSHGHPAEVLVHEGTAYLVRDRDEPADLLRQQHLHHFPATVPATA</sequence>
<organism evidence="10 11">
    <name type="scientific">Catellatospora methionotrophica</name>
    <dbReference type="NCBI Taxonomy" id="121620"/>
    <lineage>
        <taxon>Bacteria</taxon>
        <taxon>Bacillati</taxon>
        <taxon>Actinomycetota</taxon>
        <taxon>Actinomycetes</taxon>
        <taxon>Micromonosporales</taxon>
        <taxon>Micromonosporaceae</taxon>
        <taxon>Catellatospora</taxon>
    </lineage>
</organism>
<comment type="cofactor">
    <cofactor evidence="1 6">
        <name>pyridoxal 5'-phosphate</name>
        <dbReference type="ChEBI" id="CHEBI:597326"/>
    </cofactor>
</comment>
<evidence type="ECO:0000256" key="1">
    <source>
        <dbReference type="ARBA" id="ARBA00001933"/>
    </source>
</evidence>
<evidence type="ECO:0000313" key="11">
    <source>
        <dbReference type="Proteomes" id="UP000660339"/>
    </source>
</evidence>
<dbReference type="PANTHER" id="PTHR43727">
    <property type="entry name" value="DIAMINOPIMELATE DECARBOXYLASE"/>
    <property type="match status" value="1"/>
</dbReference>
<dbReference type="PANTHER" id="PTHR43727:SF2">
    <property type="entry name" value="GROUP IV DECARBOXYLASE"/>
    <property type="match status" value="1"/>
</dbReference>
<dbReference type="EMBL" id="BONJ01000046">
    <property type="protein sequence ID" value="GIG18977.1"/>
    <property type="molecule type" value="Genomic_DNA"/>
</dbReference>
<dbReference type="Gene3D" id="2.40.37.10">
    <property type="entry name" value="Lyase, Ornithine Decarboxylase, Chain A, domain 1"/>
    <property type="match status" value="1"/>
</dbReference>
<keyword evidence="2" id="KW-0210">Decarboxylase</keyword>
<dbReference type="InterPro" id="IPR009006">
    <property type="entry name" value="Ala_racemase/Decarboxylase_C"/>
</dbReference>
<dbReference type="InterPro" id="IPR022644">
    <property type="entry name" value="De-COase2_N"/>
</dbReference>
<evidence type="ECO:0000256" key="3">
    <source>
        <dbReference type="ARBA" id="ARBA00022898"/>
    </source>
</evidence>
<dbReference type="InterPro" id="IPR029066">
    <property type="entry name" value="PLP-binding_barrel"/>
</dbReference>
<keyword evidence="4" id="KW-0457">Lysine biosynthesis</keyword>
<keyword evidence="3 6" id="KW-0663">Pyridoxal phosphate</keyword>
<comment type="caution">
    <text evidence="10">The sequence shown here is derived from an EMBL/GenBank/DDBJ whole genome shotgun (WGS) entry which is preliminary data.</text>
</comment>
<dbReference type="GO" id="GO:0008836">
    <property type="term" value="F:diaminopimelate decarboxylase activity"/>
    <property type="evidence" value="ECO:0007669"/>
    <property type="project" value="InterPro"/>
</dbReference>
<dbReference type="SUPFAM" id="SSF50621">
    <property type="entry name" value="Alanine racemase C-terminal domain-like"/>
    <property type="match status" value="1"/>
</dbReference>
<keyword evidence="11" id="KW-1185">Reference proteome</keyword>
<evidence type="ECO:0000259" key="8">
    <source>
        <dbReference type="Pfam" id="PF00278"/>
    </source>
</evidence>
<keyword evidence="5" id="KW-0456">Lyase</keyword>
<reference evidence="10" key="1">
    <citation type="submission" date="2021-01" db="EMBL/GenBank/DDBJ databases">
        <title>Whole genome shotgun sequence of Catellatospora methionotrophica NBRC 14553.</title>
        <authorList>
            <person name="Komaki H."/>
            <person name="Tamura T."/>
        </authorList>
    </citation>
    <scope>NUCLEOTIDE SEQUENCE</scope>
    <source>
        <strain evidence="10">NBRC 14553</strain>
    </source>
</reference>
<protein>
    <submittedName>
        <fullName evidence="10">Diaminopimelate decarboxylase</fullName>
    </submittedName>
</protein>
<evidence type="ECO:0000256" key="7">
    <source>
        <dbReference type="RuleBase" id="RU003737"/>
    </source>
</evidence>
<dbReference type="GO" id="GO:0009089">
    <property type="term" value="P:lysine biosynthetic process via diaminopimelate"/>
    <property type="evidence" value="ECO:0007669"/>
    <property type="project" value="InterPro"/>
</dbReference>
<dbReference type="PRINTS" id="PR01179">
    <property type="entry name" value="ODADCRBXLASE"/>
</dbReference>
<gene>
    <name evidence="10" type="primary">lysA_4</name>
    <name evidence="10" type="ORF">Cme02nite_73090</name>
</gene>
<evidence type="ECO:0000256" key="4">
    <source>
        <dbReference type="ARBA" id="ARBA00023154"/>
    </source>
</evidence>
<evidence type="ECO:0000256" key="6">
    <source>
        <dbReference type="PIRSR" id="PIRSR600183-50"/>
    </source>
</evidence>
<feature type="modified residue" description="N6-(pyridoxal phosphate)lysine" evidence="6">
    <location>
        <position position="56"/>
    </location>
</feature>
<evidence type="ECO:0000259" key="9">
    <source>
        <dbReference type="Pfam" id="PF02784"/>
    </source>
</evidence>
<dbReference type="InterPro" id="IPR022643">
    <property type="entry name" value="De-COase2_C"/>
</dbReference>
<feature type="domain" description="Orn/DAP/Arg decarboxylase 2 C-terminal" evidence="8">
    <location>
        <begin position="26"/>
        <end position="376"/>
    </location>
</feature>
<evidence type="ECO:0000256" key="2">
    <source>
        <dbReference type="ARBA" id="ARBA00022793"/>
    </source>
</evidence>
<name>A0A8J3PJ11_9ACTN</name>
<accession>A0A8J3PJ11</accession>
<proteinExistence type="inferred from homology"/>
<evidence type="ECO:0000256" key="5">
    <source>
        <dbReference type="ARBA" id="ARBA00023239"/>
    </source>
</evidence>
<comment type="similarity">
    <text evidence="7">Belongs to the Orn/Lys/Arg decarboxylase class-II family.</text>
</comment>
<dbReference type="PRINTS" id="PR01181">
    <property type="entry name" value="DAPDCRBXLASE"/>
</dbReference>
<dbReference type="Gene3D" id="3.20.20.10">
    <property type="entry name" value="Alanine racemase"/>
    <property type="match status" value="1"/>
</dbReference>
<dbReference type="Proteomes" id="UP000660339">
    <property type="component" value="Unassembled WGS sequence"/>
</dbReference>
<dbReference type="InterPro" id="IPR000183">
    <property type="entry name" value="Orn/DAP/Arg_de-COase"/>
</dbReference>
<keyword evidence="4" id="KW-0028">Amino-acid biosynthesis</keyword>
<feature type="active site" description="Proton donor" evidence="6">
    <location>
        <position position="349"/>
    </location>
</feature>
<feature type="domain" description="Orn/DAP/Arg decarboxylase 2 N-terminal" evidence="9">
    <location>
        <begin position="36"/>
        <end position="281"/>
    </location>
</feature>
<dbReference type="SUPFAM" id="SSF51419">
    <property type="entry name" value="PLP-binding barrel"/>
    <property type="match status" value="1"/>
</dbReference>
<dbReference type="AlphaFoldDB" id="A0A8J3PJ11"/>